<keyword evidence="4" id="KW-1185">Reference proteome</keyword>
<organism evidence="3 4">
    <name type="scientific">Hibiscus sabdariffa</name>
    <name type="common">roselle</name>
    <dbReference type="NCBI Taxonomy" id="183260"/>
    <lineage>
        <taxon>Eukaryota</taxon>
        <taxon>Viridiplantae</taxon>
        <taxon>Streptophyta</taxon>
        <taxon>Embryophyta</taxon>
        <taxon>Tracheophyta</taxon>
        <taxon>Spermatophyta</taxon>
        <taxon>Magnoliopsida</taxon>
        <taxon>eudicotyledons</taxon>
        <taxon>Gunneridae</taxon>
        <taxon>Pentapetalae</taxon>
        <taxon>rosids</taxon>
        <taxon>malvids</taxon>
        <taxon>Malvales</taxon>
        <taxon>Malvaceae</taxon>
        <taxon>Malvoideae</taxon>
        <taxon>Hibiscus</taxon>
    </lineage>
</organism>
<feature type="compositionally biased region" description="Low complexity" evidence="2">
    <location>
        <begin position="7"/>
        <end position="19"/>
    </location>
</feature>
<dbReference type="InterPro" id="IPR023213">
    <property type="entry name" value="CAT-like_dom_sf"/>
</dbReference>
<evidence type="ECO:0000256" key="1">
    <source>
        <dbReference type="ARBA" id="ARBA00009861"/>
    </source>
</evidence>
<dbReference type="InterPro" id="IPR050317">
    <property type="entry name" value="Plant_Fungal_Acyltransferase"/>
</dbReference>
<dbReference type="Gene3D" id="3.30.559.10">
    <property type="entry name" value="Chloramphenicol acetyltransferase-like domain"/>
    <property type="match status" value="1"/>
</dbReference>
<reference evidence="3 4" key="1">
    <citation type="journal article" date="2024" name="G3 (Bethesda)">
        <title>Genome assembly of Hibiscus sabdariffa L. provides insights into metabolisms of medicinal natural products.</title>
        <authorList>
            <person name="Kim T."/>
        </authorList>
    </citation>
    <scope>NUCLEOTIDE SEQUENCE [LARGE SCALE GENOMIC DNA]</scope>
    <source>
        <strain evidence="3">TK-2024</strain>
        <tissue evidence="3">Old leaves</tissue>
    </source>
</reference>
<dbReference type="PANTHER" id="PTHR31642:SF196">
    <property type="entry name" value="SHIKIMATE O-HYDROXYCINNAMOYLTRANSFERASE-LIKE"/>
    <property type="match status" value="1"/>
</dbReference>
<dbReference type="Proteomes" id="UP001396334">
    <property type="component" value="Unassembled WGS sequence"/>
</dbReference>
<comment type="caution">
    <text evidence="3">The sequence shown here is derived from an EMBL/GenBank/DDBJ whole genome shotgun (WGS) entry which is preliminary data.</text>
</comment>
<proteinExistence type="inferred from homology"/>
<feature type="region of interest" description="Disordered" evidence="2">
    <location>
        <begin position="1"/>
        <end position="20"/>
    </location>
</feature>
<dbReference type="EMBL" id="JBBPBN010000010">
    <property type="protein sequence ID" value="KAK9030118.1"/>
    <property type="molecule type" value="Genomic_DNA"/>
</dbReference>
<feature type="region of interest" description="Disordered" evidence="2">
    <location>
        <begin position="27"/>
        <end position="48"/>
    </location>
</feature>
<sequence length="377" mass="41076">MHRSGQGHHSGSTSTQHTSIVTLEIRVTIPNSSDNRGREGGGGGGSQIAKAVSTMTAPTANHHYSHTSINDDSTTIANDDQRRCKEATSASVVEHVNSYENRELTVRAELRDKEGPMGVGALSLGINCLQVESDDLEATQLLLGTIIDVVVVFLRRLALMSLILSGSPLFSFCSHRVAAVVASFSGRRRCRHRRKGGFKQDSVPFYPMAGRLGYDENGRLEISCYAQGVLFVEAETTSVMDHLIADFSHNSQVFRLVPEVDYSGGISSFPLVVLQVTKFKCGGVSLGVGFQHNLGDGTTTFHFINSWADTARGSSPAIALFIDRTLLHARFPPMPKFHHVEYDPSPPLKITMDSQNSDDFNHPLSPPLGSQLINWIS</sequence>
<dbReference type="PANTHER" id="PTHR31642">
    <property type="entry name" value="TRICHOTHECENE 3-O-ACETYLTRANSFERASE"/>
    <property type="match status" value="1"/>
</dbReference>
<gene>
    <name evidence="3" type="ORF">V6N11_031549</name>
</gene>
<name>A0ABR2SY05_9ROSI</name>
<evidence type="ECO:0000313" key="4">
    <source>
        <dbReference type="Proteomes" id="UP001396334"/>
    </source>
</evidence>
<dbReference type="Pfam" id="PF02458">
    <property type="entry name" value="Transferase"/>
    <property type="match status" value="1"/>
</dbReference>
<evidence type="ECO:0000313" key="3">
    <source>
        <dbReference type="EMBL" id="KAK9030118.1"/>
    </source>
</evidence>
<accession>A0ABR2SY05</accession>
<protein>
    <submittedName>
        <fullName evidence="3">Uncharacterized protein</fullName>
    </submittedName>
</protein>
<comment type="similarity">
    <text evidence="1">Belongs to the plant acyltransferase family.</text>
</comment>
<evidence type="ECO:0000256" key="2">
    <source>
        <dbReference type="SAM" id="MobiDB-lite"/>
    </source>
</evidence>